<evidence type="ECO:0000313" key="3">
    <source>
        <dbReference type="Proteomes" id="UP000194853"/>
    </source>
</evidence>
<dbReference type="Pfam" id="PF14130">
    <property type="entry name" value="Cap4_nuclease"/>
    <property type="match status" value="1"/>
</dbReference>
<gene>
    <name evidence="2" type="ORF">BK750_17905</name>
</gene>
<protein>
    <recommendedName>
        <fullName evidence="1">CD-NTase associated protein 4-like DNA endonuclease domain-containing protein</fullName>
    </recommendedName>
</protein>
<dbReference type="GO" id="GO:0004518">
    <property type="term" value="F:nuclease activity"/>
    <property type="evidence" value="ECO:0007669"/>
    <property type="project" value="InterPro"/>
</dbReference>
<feature type="domain" description="CD-NTase associated protein 4-like DNA endonuclease" evidence="1">
    <location>
        <begin position="13"/>
        <end position="112"/>
    </location>
</feature>
<dbReference type="EMBL" id="MOOS01000141">
    <property type="protein sequence ID" value="OUB64382.1"/>
    <property type="molecule type" value="Genomic_DNA"/>
</dbReference>
<dbReference type="RefSeq" id="WP_086404303.1">
    <property type="nucleotide sequence ID" value="NZ_MOOS01000141.1"/>
</dbReference>
<comment type="caution">
    <text evidence="2">The sequence shown here is derived from an EMBL/GenBank/DDBJ whole genome shotgun (WGS) entry which is preliminary data.</text>
</comment>
<accession>A0A9X6M1Z2</accession>
<dbReference type="Proteomes" id="UP000194853">
    <property type="component" value="Unassembled WGS sequence"/>
</dbReference>
<reference evidence="2 3" key="1">
    <citation type="submission" date="2016-10" db="EMBL/GenBank/DDBJ databases">
        <title>Comparative genomics of Bacillus thuringiensis reveals a path to pathogens against multiple invertebrate hosts.</title>
        <authorList>
            <person name="Zheng J."/>
            <person name="Gao Q."/>
            <person name="Liu H."/>
            <person name="Peng D."/>
            <person name="Ruan L."/>
            <person name="Sun M."/>
        </authorList>
    </citation>
    <scope>NUCLEOTIDE SEQUENCE [LARGE SCALE GENOMIC DNA]</scope>
    <source>
        <strain evidence="2">BGSC 4CF1</strain>
    </source>
</reference>
<sequence>MTDTIKAQKFDNGGAEAIKGFNFQKANLILLSINNYQKKDFKIYIEAEDDIVVSYESYRAFIQVKKKKHTLNSINKPDKKVRKDSDGKNIIEFSPSILEKNLNSGTEKDIFKIIVKEIGPTDKKQLDIKKPGSICPELYKLSDKAKKTLIKSLPAELVNKIENFYFFISPIHEDLIEAEKYLIGCLNGIEISVDNNRGRAIIAELSLTIDQKAQEVIVDEVHKELKLLDKNYLSKVLVTCKSLNEFDNILESLGYSTLVKKQIKSERLKIELNETNLKESMKEAITEYIEQIEDLENISDKEIINYLVKRFTSTGSKRNTLISVAIESLCEYEIVGDDA</sequence>
<evidence type="ECO:0000259" key="1">
    <source>
        <dbReference type="Pfam" id="PF14130"/>
    </source>
</evidence>
<dbReference type="AlphaFoldDB" id="A0A9X6M1Z2"/>
<proteinExistence type="predicted"/>
<organism evidence="2 3">
    <name type="scientific">Bacillus thuringiensis subsp. jegathesan</name>
    <dbReference type="NCBI Taxonomy" id="56955"/>
    <lineage>
        <taxon>Bacteria</taxon>
        <taxon>Bacillati</taxon>
        <taxon>Bacillota</taxon>
        <taxon>Bacilli</taxon>
        <taxon>Bacillales</taxon>
        <taxon>Bacillaceae</taxon>
        <taxon>Bacillus</taxon>
        <taxon>Bacillus cereus group</taxon>
    </lineage>
</organism>
<name>A0A9X6M1Z2_BACTJ</name>
<evidence type="ECO:0000313" key="2">
    <source>
        <dbReference type="EMBL" id="OUB64382.1"/>
    </source>
</evidence>
<dbReference type="InterPro" id="IPR025382">
    <property type="entry name" value="Cap4-like_endonuclease_dom"/>
</dbReference>